<keyword evidence="4" id="KW-0276">Fatty acid metabolism</keyword>
<dbReference type="PANTHER" id="PTHR43981">
    <property type="entry name" value="ENOYL-[ACYL-CARRIER-PROTEIN] REDUCTASE, MITOCHONDRIAL"/>
    <property type="match status" value="1"/>
</dbReference>
<keyword evidence="5" id="KW-0521">NADP</keyword>
<evidence type="ECO:0000256" key="5">
    <source>
        <dbReference type="ARBA" id="ARBA00022857"/>
    </source>
</evidence>
<evidence type="ECO:0000313" key="15">
    <source>
        <dbReference type="EMBL" id="ROL44026.1"/>
    </source>
</evidence>
<keyword evidence="16" id="KW-1185">Reference proteome</keyword>
<evidence type="ECO:0000256" key="13">
    <source>
        <dbReference type="ARBA" id="ARBA00042123"/>
    </source>
</evidence>
<dbReference type="InterPro" id="IPR011032">
    <property type="entry name" value="GroES-like_sf"/>
</dbReference>
<comment type="caution">
    <text evidence="15">The sequence shown here is derived from an EMBL/GenBank/DDBJ whole genome shotgun (WGS) entry which is preliminary data.</text>
</comment>
<evidence type="ECO:0000256" key="11">
    <source>
        <dbReference type="ARBA" id="ARBA00038963"/>
    </source>
</evidence>
<dbReference type="Gene3D" id="3.40.50.720">
    <property type="entry name" value="NAD(P)-binding Rossmann-like Domain"/>
    <property type="match status" value="1"/>
</dbReference>
<evidence type="ECO:0000256" key="8">
    <source>
        <dbReference type="ARBA" id="ARBA00023098"/>
    </source>
</evidence>
<dbReference type="Pfam" id="PF08240">
    <property type="entry name" value="ADH_N"/>
    <property type="match status" value="1"/>
</dbReference>
<dbReference type="EC" id="1.3.1.104" evidence="11"/>
<evidence type="ECO:0000256" key="2">
    <source>
        <dbReference type="ARBA" id="ARBA00010371"/>
    </source>
</evidence>
<gene>
    <name evidence="15" type="ORF">DPX16_10310</name>
</gene>
<dbReference type="GO" id="GO:0006633">
    <property type="term" value="P:fatty acid biosynthetic process"/>
    <property type="evidence" value="ECO:0007669"/>
    <property type="project" value="UniProtKB-KW"/>
</dbReference>
<dbReference type="InterPro" id="IPR013154">
    <property type="entry name" value="ADH-like_N"/>
</dbReference>
<comment type="similarity">
    <text evidence="2">Belongs to the zinc-containing alcohol dehydrogenase family. Quinone oxidoreductase subfamily.</text>
</comment>
<evidence type="ECO:0000256" key="12">
    <source>
        <dbReference type="ARBA" id="ARBA00041058"/>
    </source>
</evidence>
<dbReference type="SUPFAM" id="SSF51735">
    <property type="entry name" value="NAD(P)-binding Rossmann-fold domains"/>
    <property type="match status" value="1"/>
</dbReference>
<dbReference type="Gene3D" id="3.90.180.10">
    <property type="entry name" value="Medium-chain alcohol dehydrogenases, catalytic domain"/>
    <property type="match status" value="1"/>
</dbReference>
<name>A0A3N0YCQ9_ANAGA</name>
<dbReference type="SMART" id="SM00829">
    <property type="entry name" value="PKS_ER"/>
    <property type="match status" value="1"/>
</dbReference>
<dbReference type="InterPro" id="IPR013149">
    <property type="entry name" value="ADH-like_C"/>
</dbReference>
<dbReference type="PANTHER" id="PTHR43981:SF4">
    <property type="entry name" value="ENOYL-[ACYL-CARRIER-PROTEIN] REDUCTASE, MITOCHONDRIAL-LIKE"/>
    <property type="match status" value="1"/>
</dbReference>
<dbReference type="Proteomes" id="UP000281406">
    <property type="component" value="Unassembled WGS sequence"/>
</dbReference>
<evidence type="ECO:0000256" key="10">
    <source>
        <dbReference type="ARBA" id="ARBA00023160"/>
    </source>
</evidence>
<keyword evidence="7" id="KW-0560">Oxidoreductase</keyword>
<feature type="domain" description="Enoyl reductase (ER)" evidence="14">
    <location>
        <begin position="44"/>
        <end position="363"/>
    </location>
</feature>
<dbReference type="InterPro" id="IPR051034">
    <property type="entry name" value="Mito_Enoyl-ACP_Reductase"/>
</dbReference>
<keyword evidence="8" id="KW-0443">Lipid metabolism</keyword>
<keyword evidence="10" id="KW-0275">Fatty acid biosynthesis</keyword>
<dbReference type="EMBL" id="RJVU01047119">
    <property type="protein sequence ID" value="ROL44026.1"/>
    <property type="molecule type" value="Genomic_DNA"/>
</dbReference>
<dbReference type="FunFam" id="3.90.180.10:FF:000010">
    <property type="entry name" value="Enoyl-[acyl-carrier-protein] reductase, mitochondrial"/>
    <property type="match status" value="1"/>
</dbReference>
<sequence length="365" mass="40075">MLIRSLLLRAAHDGTILLRVRQRCSSVWRETHHCSALVYREHSHDIDTVRMEQLLLPPVKDGSVRIRMLAAPVNPADMNMIQGSYQILCPLPAVGGNEGVGEVLEVGSDVTSLRPGDWVVPIDAGFGTWRTGAVCEEDELMSVPKDISLLGAATVFVNPCTAYRMLHDFQTLTPGCTVIQNAANSAVGQAVIQIAAALGLKTINIIRDRSNCAELIDELQSLGADYVITEEEVMSSGLHQVFEEVPKPKLGLNCVGGLSGGLVLSSLDYGGTMVTYGGMAKRPLQIPAKSFIFHNVTLKGFWLTQWKRHHRDDKAQLKAMLDAVCDLMRAGQLSTPHCVQTPFQHYTHALRATVQSHRRKHVLIM</sequence>
<proteinExistence type="inferred from homology"/>
<comment type="subcellular location">
    <subcellularLocation>
        <location evidence="1">Mitochondrion</location>
    </subcellularLocation>
</comment>
<dbReference type="SUPFAM" id="SSF50129">
    <property type="entry name" value="GroES-like"/>
    <property type="match status" value="1"/>
</dbReference>
<evidence type="ECO:0000256" key="4">
    <source>
        <dbReference type="ARBA" id="ARBA00022832"/>
    </source>
</evidence>
<dbReference type="OrthoDB" id="7482721at2759"/>
<dbReference type="Pfam" id="PF00107">
    <property type="entry name" value="ADH_zinc_N"/>
    <property type="match status" value="1"/>
</dbReference>
<evidence type="ECO:0000256" key="1">
    <source>
        <dbReference type="ARBA" id="ARBA00004173"/>
    </source>
</evidence>
<protein>
    <recommendedName>
        <fullName evidence="12">Enoyl-[acyl-carrier-protein] reductase, mitochondrial</fullName>
        <ecNumber evidence="11">1.3.1.104</ecNumber>
    </recommendedName>
    <alternativeName>
        <fullName evidence="13">2-enoyl thioester reductase</fullName>
    </alternativeName>
</protein>
<evidence type="ECO:0000313" key="16">
    <source>
        <dbReference type="Proteomes" id="UP000281406"/>
    </source>
</evidence>
<evidence type="ECO:0000256" key="6">
    <source>
        <dbReference type="ARBA" id="ARBA00022946"/>
    </source>
</evidence>
<evidence type="ECO:0000256" key="3">
    <source>
        <dbReference type="ARBA" id="ARBA00022516"/>
    </source>
</evidence>
<dbReference type="InterPro" id="IPR020843">
    <property type="entry name" value="ER"/>
</dbReference>
<evidence type="ECO:0000256" key="9">
    <source>
        <dbReference type="ARBA" id="ARBA00023128"/>
    </source>
</evidence>
<evidence type="ECO:0000259" key="14">
    <source>
        <dbReference type="SMART" id="SM00829"/>
    </source>
</evidence>
<dbReference type="AlphaFoldDB" id="A0A3N0YCQ9"/>
<dbReference type="GO" id="GO:0005739">
    <property type="term" value="C:mitochondrion"/>
    <property type="evidence" value="ECO:0007669"/>
    <property type="project" value="UniProtKB-SubCell"/>
</dbReference>
<keyword evidence="9" id="KW-0496">Mitochondrion</keyword>
<dbReference type="FunFam" id="3.40.50.720:FF:000112">
    <property type="entry name" value="Enoyl-[acyl-carrier-protein] reductase 1, mitochondrial"/>
    <property type="match status" value="1"/>
</dbReference>
<accession>A0A3N0YCQ9</accession>
<reference evidence="15 16" key="1">
    <citation type="submission" date="2018-10" db="EMBL/GenBank/DDBJ databases">
        <title>Genome assembly for a Yunnan-Guizhou Plateau 3E fish, Anabarilius grahami (Regan), and its evolutionary and genetic applications.</title>
        <authorList>
            <person name="Jiang W."/>
        </authorList>
    </citation>
    <scope>NUCLEOTIDE SEQUENCE [LARGE SCALE GENOMIC DNA]</scope>
    <source>
        <strain evidence="15">AG-KIZ</strain>
        <tissue evidence="15">Muscle</tissue>
    </source>
</reference>
<keyword evidence="3" id="KW-0444">Lipid biosynthesis</keyword>
<dbReference type="InterPro" id="IPR036291">
    <property type="entry name" value="NAD(P)-bd_dom_sf"/>
</dbReference>
<dbReference type="CDD" id="cd08290">
    <property type="entry name" value="ETR"/>
    <property type="match status" value="1"/>
</dbReference>
<keyword evidence="6" id="KW-0809">Transit peptide</keyword>
<evidence type="ECO:0000256" key="7">
    <source>
        <dbReference type="ARBA" id="ARBA00023002"/>
    </source>
</evidence>
<dbReference type="GO" id="GO:0141148">
    <property type="term" value="F:enoyl-[acyl-carrier-protein] reductase (NADPH) activity"/>
    <property type="evidence" value="ECO:0007669"/>
    <property type="project" value="UniProtKB-EC"/>
</dbReference>
<organism evidence="15 16">
    <name type="scientific">Anabarilius grahami</name>
    <name type="common">Kanglang fish</name>
    <name type="synonym">Barilius grahami</name>
    <dbReference type="NCBI Taxonomy" id="495550"/>
    <lineage>
        <taxon>Eukaryota</taxon>
        <taxon>Metazoa</taxon>
        <taxon>Chordata</taxon>
        <taxon>Craniata</taxon>
        <taxon>Vertebrata</taxon>
        <taxon>Euteleostomi</taxon>
        <taxon>Actinopterygii</taxon>
        <taxon>Neopterygii</taxon>
        <taxon>Teleostei</taxon>
        <taxon>Ostariophysi</taxon>
        <taxon>Cypriniformes</taxon>
        <taxon>Xenocyprididae</taxon>
        <taxon>Xenocypridinae</taxon>
        <taxon>Xenocypridinae incertae sedis</taxon>
        <taxon>Anabarilius</taxon>
    </lineage>
</organism>